<evidence type="ECO:0000313" key="3">
    <source>
        <dbReference type="Proteomes" id="UP000546257"/>
    </source>
</evidence>
<name>A0A7J9SN32_9EURY</name>
<dbReference type="Pfam" id="PF02697">
    <property type="entry name" value="VAPB_antitox"/>
    <property type="match status" value="1"/>
</dbReference>
<dbReference type="EMBL" id="JACKXD010000005">
    <property type="protein sequence ID" value="MBB6647487.1"/>
    <property type="molecule type" value="Genomic_DNA"/>
</dbReference>
<keyword evidence="1" id="KW-1277">Toxin-antitoxin system</keyword>
<organism evidence="2 3">
    <name type="scientific">Halobellus ruber</name>
    <dbReference type="NCBI Taxonomy" id="2761102"/>
    <lineage>
        <taxon>Archaea</taxon>
        <taxon>Methanobacteriati</taxon>
        <taxon>Methanobacteriota</taxon>
        <taxon>Stenosarchaea group</taxon>
        <taxon>Halobacteria</taxon>
        <taxon>Halobacteriales</taxon>
        <taxon>Haloferacaceae</taxon>
        <taxon>Halobellus</taxon>
    </lineage>
</organism>
<dbReference type="AlphaFoldDB" id="A0A7J9SN32"/>
<protein>
    <submittedName>
        <fullName evidence="2">Uncharacterized protein</fullName>
    </submittedName>
</protein>
<accession>A0A7J9SN32</accession>
<dbReference type="InterPro" id="IPR003847">
    <property type="entry name" value="Put_antitoxin"/>
</dbReference>
<proteinExistence type="predicted"/>
<gene>
    <name evidence="2" type="ORF">H5V44_14535</name>
</gene>
<dbReference type="RefSeq" id="WP_185193857.1">
    <property type="nucleotide sequence ID" value="NZ_JACKXD010000005.1"/>
</dbReference>
<evidence type="ECO:0000256" key="1">
    <source>
        <dbReference type="ARBA" id="ARBA00022649"/>
    </source>
</evidence>
<dbReference type="Proteomes" id="UP000546257">
    <property type="component" value="Unassembled WGS sequence"/>
</dbReference>
<reference evidence="2 3" key="1">
    <citation type="submission" date="2020-08" db="EMBL/GenBank/DDBJ databases">
        <authorList>
            <person name="Seo M.-J."/>
        </authorList>
    </citation>
    <scope>NUCLEOTIDE SEQUENCE [LARGE SCALE GENOMIC DNA]</scope>
    <source>
        <strain evidence="2 3">MBLA0160</strain>
    </source>
</reference>
<keyword evidence="3" id="KW-1185">Reference proteome</keyword>
<sequence length="60" mass="7013">MGTKSVRLDEEVYERVRAYKRDDETFSDAVARLIETYRSLISPRRAGSTTLNVPKNRRTH</sequence>
<comment type="caution">
    <text evidence="2">The sequence shown here is derived from an EMBL/GenBank/DDBJ whole genome shotgun (WGS) entry which is preliminary data.</text>
</comment>
<evidence type="ECO:0000313" key="2">
    <source>
        <dbReference type="EMBL" id="MBB6647487.1"/>
    </source>
</evidence>